<feature type="region of interest" description="Disordered" evidence="1">
    <location>
        <begin position="1290"/>
        <end position="1331"/>
    </location>
</feature>
<name>W9SAK1_9ROSA</name>
<sequence length="1331" mass="145247">MDSDLSLIEIAGDDDSLLQQIPGDGISNLNTNRNFGAGDYFLCSPLQVPRPNAKPIGATAGNEGLEDTKHSFYRDGVNKENFNVDKAEMLKLSIEPQQMKRKKKGGGYNLRKSLAWDRAFFTEEGVLDPMELSMISGNFSKSKGETLSAIQEEETNCASNSSDLQALEENLFKKLPATTSEKWSNGGTLLPKKRNNEAPNSVTHCASSRIAKSTSTLVASDSKQNMITRPAVNAQINSGPRGSSNNTKNVVNSSKSGPVGKSLTTKTSLRQAKRTVPTSVKCSLSNVQLQLNTEANGDLEVILNPPLPSTRLAPKVQDDVSSKTAIPLPQTACHTSVSMQRTQLQMAKPSGLRMPSPSLGFFGQSKAPPLQNPSRRNSQPSNLSMSDTSNLRNLGSPITVFESRAPLAPRSLPEVIKDGARTGNIKASCATSGCSVPSAINPALHEIVESDSRVSNMQKMEQKVQCNDNVSKAIKGQKEFDSTFVSIDHQILGQTGQCTSKSTSQIEDLMQQRNDDDFLQTGTLQQVDKYDTNMKVVDDSAMSTKGSEIEENPDLTSHSSSASEVTAFSVKSNINDHLFAEDKPSYLSIEDHGVSSKINVGKCNVSESCGEQAEMMDALSCEAGPISSSEMLQNNVANISSEVQNNSVTEIEKSDAPSPLRSIEQKNDGTNSLQKVGAQLNLEDAGVQSPDANTTVESSKSYISTLITNQHEVVVSDAVEKPEYLEFSKCLLTTEHALRDQVMLQVDDCLLGGKSFFPEESKLENNIQSDEPKGTDACESEFKRSSSPCLILVSMQDCGSDTAKLVERKNLEDILLVSVDSEPVVENYNQDAQFQNDVQLHGHSTSVELENMDEDHLTDAVSAEDVNVTCQRSGHFGGSGNFGESEREVPYITCEPSLKVQVEGDSWINHTPKHDDAEDKKINLSVESSCRNTNLKPEDKLSLDYDHSSMGKIYLLRGENDVSKHQEEQDEQVMPCFSEADRIPHEEKQSLEAHCLFHYLEKPQKSQDGNNTDVYLEVSVHDGSGLESLGQALKESEAANCMMGEPDGNSDLQDPVNQIPITDVDLEVGVHDGSGLESLGQALKESKAANCMKGEPDGNSDLQDPVNQINKVLLASVPGVSLDHVSLVDNSAEVLCEEIDFENVLKERDEGPIVHIDGLDVNKNAESLEVEVAATSSLEIALSVENMRCVTKCRHENELSKEANSPKSYLDPNVSNNQESVNCTHDIEQQHELENTLPTEDQDVTKKRENTGIEKKQDILVKPPPYATPFSDEWFAAFEAAGEEILTMKTGAVQNSPQDRSPEPGPWSPVKRKLNQEIGPFDCTKYTNTNQ</sequence>
<accession>W9SAK1</accession>
<evidence type="ECO:0000313" key="2">
    <source>
        <dbReference type="EMBL" id="EXC33236.1"/>
    </source>
</evidence>
<dbReference type="PANTHER" id="PTHR33737">
    <property type="entry name" value="OS05G0121800 PROTEIN"/>
    <property type="match status" value="1"/>
</dbReference>
<evidence type="ECO:0000256" key="1">
    <source>
        <dbReference type="SAM" id="MobiDB-lite"/>
    </source>
</evidence>
<feature type="compositionally biased region" description="Polar residues" evidence="1">
    <location>
        <begin position="372"/>
        <end position="391"/>
    </location>
</feature>
<feature type="compositionally biased region" description="Polar residues" evidence="1">
    <location>
        <begin position="262"/>
        <end position="275"/>
    </location>
</feature>
<proteinExistence type="predicted"/>
<feature type="region of interest" description="Disordered" evidence="1">
    <location>
        <begin position="182"/>
        <end position="205"/>
    </location>
</feature>
<feature type="region of interest" description="Disordered" evidence="1">
    <location>
        <begin position="232"/>
        <end position="275"/>
    </location>
</feature>
<gene>
    <name evidence="2" type="ORF">L484_011213</name>
</gene>
<feature type="region of interest" description="Disordered" evidence="1">
    <location>
        <begin position="349"/>
        <end position="391"/>
    </location>
</feature>
<dbReference type="GO" id="GO:0008017">
    <property type="term" value="F:microtubule binding"/>
    <property type="evidence" value="ECO:0007669"/>
    <property type="project" value="InterPro"/>
</dbReference>
<feature type="compositionally biased region" description="Low complexity" evidence="1">
    <location>
        <begin position="243"/>
        <end position="256"/>
    </location>
</feature>
<dbReference type="STRING" id="981085.W9SAK1"/>
<dbReference type="PANTHER" id="PTHR33737:SF19">
    <property type="entry name" value="BNAA10G12980D PROTEIN"/>
    <property type="match status" value="1"/>
</dbReference>
<reference evidence="3" key="1">
    <citation type="submission" date="2013-01" db="EMBL/GenBank/DDBJ databases">
        <title>Draft Genome Sequence of a Mulberry Tree, Morus notabilis C.K. Schneid.</title>
        <authorList>
            <person name="He N."/>
            <person name="Zhao S."/>
        </authorList>
    </citation>
    <scope>NUCLEOTIDE SEQUENCE</scope>
</reference>
<feature type="region of interest" description="Disordered" evidence="1">
    <location>
        <begin position="542"/>
        <end position="561"/>
    </location>
</feature>
<dbReference type="eggNOG" id="ENOG502RDVU">
    <property type="taxonomic scope" value="Eukaryota"/>
</dbReference>
<protein>
    <submittedName>
        <fullName evidence="2">Uncharacterized protein</fullName>
    </submittedName>
</protein>
<keyword evidence="3" id="KW-1185">Reference proteome</keyword>
<dbReference type="InterPro" id="IPR045882">
    <property type="entry name" value="GPT1/2"/>
</dbReference>
<dbReference type="EMBL" id="KE346335">
    <property type="protein sequence ID" value="EXC33236.1"/>
    <property type="molecule type" value="Genomic_DNA"/>
</dbReference>
<evidence type="ECO:0000313" key="3">
    <source>
        <dbReference type="Proteomes" id="UP000030645"/>
    </source>
</evidence>
<dbReference type="Proteomes" id="UP000030645">
    <property type="component" value="Unassembled WGS sequence"/>
</dbReference>
<organism evidence="2 3">
    <name type="scientific">Morus notabilis</name>
    <dbReference type="NCBI Taxonomy" id="981085"/>
    <lineage>
        <taxon>Eukaryota</taxon>
        <taxon>Viridiplantae</taxon>
        <taxon>Streptophyta</taxon>
        <taxon>Embryophyta</taxon>
        <taxon>Tracheophyta</taxon>
        <taxon>Spermatophyta</taxon>
        <taxon>Magnoliopsida</taxon>
        <taxon>eudicotyledons</taxon>
        <taxon>Gunneridae</taxon>
        <taxon>Pentapetalae</taxon>
        <taxon>rosids</taxon>
        <taxon>fabids</taxon>
        <taxon>Rosales</taxon>
        <taxon>Moraceae</taxon>
        <taxon>Moreae</taxon>
        <taxon>Morus</taxon>
    </lineage>
</organism>